<dbReference type="InterPro" id="IPR001867">
    <property type="entry name" value="OmpR/PhoB-type_DNA-bd"/>
</dbReference>
<evidence type="ECO:0000259" key="3">
    <source>
        <dbReference type="PROSITE" id="PS51755"/>
    </source>
</evidence>
<keyword evidence="5" id="KW-1185">Reference proteome</keyword>
<evidence type="ECO:0000256" key="1">
    <source>
        <dbReference type="ARBA" id="ARBA00023125"/>
    </source>
</evidence>
<reference evidence="4 5" key="1">
    <citation type="submission" date="2019-11" db="EMBL/GenBank/DDBJ databases">
        <title>Comparative genomics of hydrocarbon-degrading Desulfosarcina strains.</title>
        <authorList>
            <person name="Watanabe M."/>
            <person name="Kojima H."/>
            <person name="Fukui M."/>
        </authorList>
    </citation>
    <scope>NUCLEOTIDE SEQUENCE [LARGE SCALE GENOMIC DNA]</scope>
    <source>
        <strain evidence="4 5">PL12</strain>
    </source>
</reference>
<dbReference type="KEGG" id="dalk:DSCA_48900"/>
<dbReference type="Proteomes" id="UP000427906">
    <property type="component" value="Chromosome"/>
</dbReference>
<dbReference type="InterPro" id="IPR016032">
    <property type="entry name" value="Sig_transdc_resp-reg_C-effctor"/>
</dbReference>
<dbReference type="PROSITE" id="PS51755">
    <property type="entry name" value="OMPR_PHOB"/>
    <property type="match status" value="1"/>
</dbReference>
<feature type="domain" description="OmpR/PhoB-type" evidence="3">
    <location>
        <begin position="1"/>
        <end position="62"/>
    </location>
</feature>
<dbReference type="GO" id="GO:0006355">
    <property type="term" value="P:regulation of DNA-templated transcription"/>
    <property type="evidence" value="ECO:0007669"/>
    <property type="project" value="InterPro"/>
</dbReference>
<evidence type="ECO:0000256" key="2">
    <source>
        <dbReference type="PROSITE-ProRule" id="PRU01091"/>
    </source>
</evidence>
<dbReference type="Gene3D" id="1.10.10.10">
    <property type="entry name" value="Winged helix-like DNA-binding domain superfamily/Winged helix DNA-binding domain"/>
    <property type="match status" value="1"/>
</dbReference>
<gene>
    <name evidence="4" type="ORF">DSCA_48900</name>
</gene>
<accession>A0A5K7YRG1</accession>
<dbReference type="GO" id="GO:0000160">
    <property type="term" value="P:phosphorelay signal transduction system"/>
    <property type="evidence" value="ECO:0007669"/>
    <property type="project" value="InterPro"/>
</dbReference>
<keyword evidence="1 2" id="KW-0238">DNA-binding</keyword>
<dbReference type="CDD" id="cd00383">
    <property type="entry name" value="trans_reg_C"/>
    <property type="match status" value="1"/>
</dbReference>
<evidence type="ECO:0000313" key="5">
    <source>
        <dbReference type="Proteomes" id="UP000427906"/>
    </source>
</evidence>
<dbReference type="SUPFAM" id="SSF46894">
    <property type="entry name" value="C-terminal effector domain of the bipartite response regulators"/>
    <property type="match status" value="1"/>
</dbReference>
<dbReference type="GO" id="GO:0003677">
    <property type="term" value="F:DNA binding"/>
    <property type="evidence" value="ECO:0007669"/>
    <property type="project" value="UniProtKB-UniRule"/>
</dbReference>
<dbReference type="SMART" id="SM00862">
    <property type="entry name" value="Trans_reg_C"/>
    <property type="match status" value="1"/>
</dbReference>
<sequence>MGHAGTVVSRDDLSQVLYNTEYNGIDRSIDVYISRIRQKLGDDPCDPVYLKTVRGAGYLFTGPDSA</sequence>
<evidence type="ECO:0000313" key="4">
    <source>
        <dbReference type="EMBL" id="BBO70960.1"/>
    </source>
</evidence>
<dbReference type="InterPro" id="IPR036388">
    <property type="entry name" value="WH-like_DNA-bd_sf"/>
</dbReference>
<name>A0A5K7YRG1_9BACT</name>
<dbReference type="AlphaFoldDB" id="A0A5K7YRG1"/>
<protein>
    <recommendedName>
        <fullName evidence="3">OmpR/PhoB-type domain-containing protein</fullName>
    </recommendedName>
</protein>
<organism evidence="4 5">
    <name type="scientific">Desulfosarcina alkanivorans</name>
    <dbReference type="NCBI Taxonomy" id="571177"/>
    <lineage>
        <taxon>Bacteria</taxon>
        <taxon>Pseudomonadati</taxon>
        <taxon>Thermodesulfobacteriota</taxon>
        <taxon>Desulfobacteria</taxon>
        <taxon>Desulfobacterales</taxon>
        <taxon>Desulfosarcinaceae</taxon>
        <taxon>Desulfosarcina</taxon>
    </lineage>
</organism>
<dbReference type="Pfam" id="PF00486">
    <property type="entry name" value="Trans_reg_C"/>
    <property type="match status" value="1"/>
</dbReference>
<dbReference type="EMBL" id="AP021874">
    <property type="protein sequence ID" value="BBO70960.1"/>
    <property type="molecule type" value="Genomic_DNA"/>
</dbReference>
<feature type="DNA-binding region" description="OmpR/PhoB-type" evidence="2">
    <location>
        <begin position="1"/>
        <end position="62"/>
    </location>
</feature>
<proteinExistence type="predicted"/>